<evidence type="ECO:0000256" key="1">
    <source>
        <dbReference type="ARBA" id="ARBA00004141"/>
    </source>
</evidence>
<feature type="transmembrane region" description="Helical" evidence="10">
    <location>
        <begin position="241"/>
        <end position="266"/>
    </location>
</feature>
<feature type="transmembrane region" description="Helical" evidence="10">
    <location>
        <begin position="133"/>
        <end position="154"/>
    </location>
</feature>
<dbReference type="PRINTS" id="PR00237">
    <property type="entry name" value="GPCRRHODOPSN"/>
</dbReference>
<feature type="compositionally biased region" description="Polar residues" evidence="9">
    <location>
        <begin position="288"/>
        <end position="308"/>
    </location>
</feature>
<dbReference type="PANTHER" id="PTHR24232:SF6">
    <property type="entry name" value="PURINERGIC RECEPTOR P2Y, G-PROTEIN COUPLED 10B"/>
    <property type="match status" value="1"/>
</dbReference>
<evidence type="ECO:0000259" key="12">
    <source>
        <dbReference type="PROSITE" id="PS50262"/>
    </source>
</evidence>
<reference evidence="13 14" key="1">
    <citation type="submission" date="2024-06" db="EMBL/GenBank/DDBJ databases">
        <authorList>
            <person name="Pan Q."/>
            <person name="Wen M."/>
            <person name="Jouanno E."/>
            <person name="Zahm M."/>
            <person name="Klopp C."/>
            <person name="Cabau C."/>
            <person name="Louis A."/>
            <person name="Berthelot C."/>
            <person name="Parey E."/>
            <person name="Roest Crollius H."/>
            <person name="Montfort J."/>
            <person name="Robinson-Rechavi M."/>
            <person name="Bouchez O."/>
            <person name="Lampietro C."/>
            <person name="Lopez Roques C."/>
            <person name="Donnadieu C."/>
            <person name="Postlethwait J."/>
            <person name="Bobe J."/>
            <person name="Verreycken H."/>
            <person name="Guiguen Y."/>
        </authorList>
    </citation>
    <scope>NUCLEOTIDE SEQUENCE [LARGE SCALE GENOMIC DNA]</scope>
    <source>
        <strain evidence="13">Up_M1</strain>
        <tissue evidence="13">Testis</tissue>
    </source>
</reference>
<comment type="caution">
    <text evidence="13">The sequence shown here is derived from an EMBL/GenBank/DDBJ whole genome shotgun (WGS) entry which is preliminary data.</text>
</comment>
<dbReference type="AlphaFoldDB" id="A0ABD0WR87"/>
<keyword evidence="3 10" id="KW-1133">Transmembrane helix</keyword>
<feature type="transmembrane region" description="Helical" evidence="10">
    <location>
        <begin position="90"/>
        <end position="113"/>
    </location>
</feature>
<keyword evidence="14" id="KW-1185">Reference proteome</keyword>
<dbReference type="Proteomes" id="UP001557470">
    <property type="component" value="Unassembled WGS sequence"/>
</dbReference>
<feature type="region of interest" description="Disordered" evidence="9">
    <location>
        <begin position="424"/>
        <end position="465"/>
    </location>
</feature>
<sequence length="465" mass="53162">MCVFLQVLLSSGWRCQGAQMNHSESDLGEEPRVNSSSWQCSFNQTAWEKQMEKLYFWFYILVFVPGLILNSIALWVLCRYIRKRNKAVIFMVNLALADLLHILSLPLRIHYYLTHTWPFGQVLCLLCFYLKYLNMYASIVFLVCISVQRCLFLLKPFCARRWRQRYDLLISIIVWLVVGIGCSPFIIMRISNPSSSTSTSININPYSASPRTSPMPYTSPYPTPRSRFSCFKDLPTRKLPLSLATTMMVLAELFGFLLPLGAIGYCSYRIVQSLGQSDPWVREHSENHNNPNPRSPMTSQHRTISQTDKQPDSPPEKQTAADKRRALRMVLSCSALFLFCFAPYHINFLLYLMVSQKIVTHCPTVVAVRQFHPVSLCMASLSICLNPLLYYFLTAEFRQHLYRRTSSISTSIRGRLMSLESTSSFRGNTSYRDPSVTSSSLPHVPSTPSSPLLPLSPHSLLSKQI</sequence>
<keyword evidence="4" id="KW-0297">G-protein coupled receptor</keyword>
<dbReference type="Gene3D" id="1.20.1070.10">
    <property type="entry name" value="Rhodopsin 7-helix transmembrane proteins"/>
    <property type="match status" value="1"/>
</dbReference>
<feature type="signal peptide" evidence="11">
    <location>
        <begin position="1"/>
        <end position="17"/>
    </location>
</feature>
<evidence type="ECO:0000256" key="4">
    <source>
        <dbReference type="ARBA" id="ARBA00023040"/>
    </source>
</evidence>
<feature type="transmembrane region" description="Helical" evidence="10">
    <location>
        <begin position="166"/>
        <end position="187"/>
    </location>
</feature>
<keyword evidence="5 10" id="KW-0472">Membrane</keyword>
<keyword evidence="6" id="KW-0675">Receptor</keyword>
<evidence type="ECO:0000256" key="7">
    <source>
        <dbReference type="ARBA" id="ARBA00023180"/>
    </source>
</evidence>
<name>A0ABD0WR87_UMBPY</name>
<dbReference type="InterPro" id="IPR000276">
    <property type="entry name" value="GPCR_Rhodpsn"/>
</dbReference>
<keyword evidence="11" id="KW-0732">Signal</keyword>
<evidence type="ECO:0000313" key="13">
    <source>
        <dbReference type="EMBL" id="KAL0974388.1"/>
    </source>
</evidence>
<dbReference type="GO" id="GO:0004930">
    <property type="term" value="F:G protein-coupled receptor activity"/>
    <property type="evidence" value="ECO:0007669"/>
    <property type="project" value="UniProtKB-KW"/>
</dbReference>
<feature type="domain" description="G-protein coupled receptors family 1 profile" evidence="12">
    <location>
        <begin position="69"/>
        <end position="390"/>
    </location>
</feature>
<organism evidence="13 14">
    <name type="scientific">Umbra pygmaea</name>
    <name type="common">Eastern mudminnow</name>
    <dbReference type="NCBI Taxonomy" id="75934"/>
    <lineage>
        <taxon>Eukaryota</taxon>
        <taxon>Metazoa</taxon>
        <taxon>Chordata</taxon>
        <taxon>Craniata</taxon>
        <taxon>Vertebrata</taxon>
        <taxon>Euteleostomi</taxon>
        <taxon>Actinopterygii</taxon>
        <taxon>Neopterygii</taxon>
        <taxon>Teleostei</taxon>
        <taxon>Protacanthopterygii</taxon>
        <taxon>Esociformes</taxon>
        <taxon>Umbridae</taxon>
        <taxon>Umbra</taxon>
    </lineage>
</organism>
<dbReference type="InterPro" id="IPR017452">
    <property type="entry name" value="GPCR_Rhodpsn_7TM"/>
</dbReference>
<evidence type="ECO:0000256" key="8">
    <source>
        <dbReference type="ARBA" id="ARBA00023224"/>
    </source>
</evidence>
<protein>
    <recommendedName>
        <fullName evidence="12">G-protein coupled receptors family 1 profile domain-containing protein</fullName>
    </recommendedName>
</protein>
<keyword evidence="2 10" id="KW-0812">Transmembrane</keyword>
<feature type="chain" id="PRO_5044808447" description="G-protein coupled receptors family 1 profile domain-containing protein" evidence="11">
    <location>
        <begin position="18"/>
        <end position="465"/>
    </location>
</feature>
<evidence type="ECO:0000256" key="10">
    <source>
        <dbReference type="SAM" id="Phobius"/>
    </source>
</evidence>
<evidence type="ECO:0000256" key="2">
    <source>
        <dbReference type="ARBA" id="ARBA00022692"/>
    </source>
</evidence>
<keyword evidence="7" id="KW-0325">Glycoprotein</keyword>
<dbReference type="GO" id="GO:0016020">
    <property type="term" value="C:membrane"/>
    <property type="evidence" value="ECO:0007669"/>
    <property type="project" value="UniProtKB-SubCell"/>
</dbReference>
<feature type="transmembrane region" description="Helical" evidence="10">
    <location>
        <begin position="373"/>
        <end position="393"/>
    </location>
</feature>
<evidence type="ECO:0000256" key="3">
    <source>
        <dbReference type="ARBA" id="ARBA00022989"/>
    </source>
</evidence>
<proteinExistence type="predicted"/>
<dbReference type="SUPFAM" id="SSF81321">
    <property type="entry name" value="Family A G protein-coupled receptor-like"/>
    <property type="match status" value="1"/>
</dbReference>
<accession>A0ABD0WR87</accession>
<dbReference type="EMBL" id="JAGEUA010000006">
    <property type="protein sequence ID" value="KAL0974388.1"/>
    <property type="molecule type" value="Genomic_DNA"/>
</dbReference>
<dbReference type="Pfam" id="PF00001">
    <property type="entry name" value="7tm_1"/>
    <property type="match status" value="1"/>
</dbReference>
<dbReference type="PROSITE" id="PS50262">
    <property type="entry name" value="G_PROTEIN_RECEP_F1_2"/>
    <property type="match status" value="1"/>
</dbReference>
<feature type="transmembrane region" description="Helical" evidence="10">
    <location>
        <begin position="329"/>
        <end position="353"/>
    </location>
</feature>
<evidence type="ECO:0000256" key="5">
    <source>
        <dbReference type="ARBA" id="ARBA00023136"/>
    </source>
</evidence>
<feature type="compositionally biased region" description="Low complexity" evidence="9">
    <location>
        <begin position="434"/>
        <end position="465"/>
    </location>
</feature>
<comment type="subcellular location">
    <subcellularLocation>
        <location evidence="1">Membrane</location>
        <topology evidence="1">Multi-pass membrane protein</topology>
    </subcellularLocation>
</comment>
<feature type="transmembrane region" description="Helical" evidence="10">
    <location>
        <begin position="56"/>
        <end position="78"/>
    </location>
</feature>
<evidence type="ECO:0000256" key="9">
    <source>
        <dbReference type="SAM" id="MobiDB-lite"/>
    </source>
</evidence>
<dbReference type="PANTHER" id="PTHR24232">
    <property type="entry name" value="G-PROTEIN COUPLED RECEPTOR"/>
    <property type="match status" value="1"/>
</dbReference>
<gene>
    <name evidence="13" type="ORF">UPYG_G00219810</name>
</gene>
<evidence type="ECO:0000313" key="14">
    <source>
        <dbReference type="Proteomes" id="UP001557470"/>
    </source>
</evidence>
<feature type="region of interest" description="Disordered" evidence="9">
    <location>
        <begin position="281"/>
        <end position="321"/>
    </location>
</feature>
<feature type="compositionally biased region" description="Basic and acidic residues" evidence="9">
    <location>
        <begin position="309"/>
        <end position="321"/>
    </location>
</feature>
<evidence type="ECO:0000256" key="11">
    <source>
        <dbReference type="SAM" id="SignalP"/>
    </source>
</evidence>
<keyword evidence="8" id="KW-0807">Transducer</keyword>
<evidence type="ECO:0000256" key="6">
    <source>
        <dbReference type="ARBA" id="ARBA00023170"/>
    </source>
</evidence>